<comment type="similarity">
    <text evidence="3 15 17">Belongs to the RNA methyltransferase TrmD family.</text>
</comment>
<feature type="binding site" evidence="15 16">
    <location>
        <begin position="132"/>
        <end position="137"/>
    </location>
    <ligand>
        <name>S-adenosyl-L-methionine</name>
        <dbReference type="ChEBI" id="CHEBI:59789"/>
    </ligand>
</feature>
<gene>
    <name evidence="15 19" type="primary">trmD</name>
    <name evidence="19" type="ORF">Pla133_39830</name>
</gene>
<evidence type="ECO:0000256" key="10">
    <source>
        <dbReference type="ARBA" id="ARBA00022691"/>
    </source>
</evidence>
<dbReference type="Gene3D" id="1.10.1270.20">
    <property type="entry name" value="tRNA(m1g37)methyltransferase, domain 2"/>
    <property type="match status" value="1"/>
</dbReference>
<dbReference type="InterPro" id="IPR029028">
    <property type="entry name" value="Alpha/beta_knot_MTases"/>
</dbReference>
<comment type="subunit">
    <text evidence="4 15 17">Homodimer.</text>
</comment>
<dbReference type="FunFam" id="3.40.1280.10:FF:000001">
    <property type="entry name" value="tRNA (guanine-N(1)-)-methyltransferase"/>
    <property type="match status" value="1"/>
</dbReference>
<evidence type="ECO:0000256" key="3">
    <source>
        <dbReference type="ARBA" id="ARBA00007630"/>
    </source>
</evidence>
<organism evidence="19 20">
    <name type="scientific">Engelhardtia mirabilis</name>
    <dbReference type="NCBI Taxonomy" id="2528011"/>
    <lineage>
        <taxon>Bacteria</taxon>
        <taxon>Pseudomonadati</taxon>
        <taxon>Planctomycetota</taxon>
        <taxon>Planctomycetia</taxon>
        <taxon>Planctomycetia incertae sedis</taxon>
        <taxon>Engelhardtia</taxon>
    </lineage>
</organism>
<dbReference type="InterPro" id="IPR023148">
    <property type="entry name" value="tRNA_m1G_MeTrfase_C_sf"/>
</dbReference>
<dbReference type="CDD" id="cd18080">
    <property type="entry name" value="TrmD-like"/>
    <property type="match status" value="1"/>
</dbReference>
<evidence type="ECO:0000256" key="9">
    <source>
        <dbReference type="ARBA" id="ARBA00022679"/>
    </source>
</evidence>
<dbReference type="KEGG" id="pbap:Pla133_39830"/>
<feature type="domain" description="tRNA methyltransferase TRMD/TRM10-type" evidence="18">
    <location>
        <begin position="1"/>
        <end position="223"/>
    </location>
</feature>
<evidence type="ECO:0000256" key="5">
    <source>
        <dbReference type="ARBA" id="ARBA00012807"/>
    </source>
</evidence>
<dbReference type="PIRSF" id="PIRSF000386">
    <property type="entry name" value="tRNA_mtase"/>
    <property type="match status" value="1"/>
</dbReference>
<dbReference type="AlphaFoldDB" id="A0A518BPL1"/>
<dbReference type="GO" id="GO:0052906">
    <property type="term" value="F:tRNA (guanine(37)-N1)-methyltransferase activity"/>
    <property type="evidence" value="ECO:0007669"/>
    <property type="project" value="UniProtKB-UniRule"/>
</dbReference>
<dbReference type="EMBL" id="CP036287">
    <property type="protein sequence ID" value="QDU68873.1"/>
    <property type="molecule type" value="Genomic_DNA"/>
</dbReference>
<evidence type="ECO:0000256" key="17">
    <source>
        <dbReference type="RuleBase" id="RU003464"/>
    </source>
</evidence>
<comment type="function">
    <text evidence="1 15 17">Specifically methylates guanosine-37 in various tRNAs.</text>
</comment>
<dbReference type="SUPFAM" id="SSF75217">
    <property type="entry name" value="alpha/beta knot"/>
    <property type="match status" value="1"/>
</dbReference>
<keyword evidence="9 15" id="KW-0808">Transferase</keyword>
<dbReference type="NCBIfam" id="TIGR00088">
    <property type="entry name" value="trmD"/>
    <property type="match status" value="1"/>
</dbReference>
<dbReference type="InterPro" id="IPR016009">
    <property type="entry name" value="tRNA_MeTrfase_TRMD/TRM10"/>
</dbReference>
<accession>A0A518BPL1</accession>
<dbReference type="GO" id="GO:0002939">
    <property type="term" value="P:tRNA N1-guanine methylation"/>
    <property type="evidence" value="ECO:0007669"/>
    <property type="project" value="TreeGrafter"/>
</dbReference>
<keyword evidence="7 15" id="KW-0963">Cytoplasm</keyword>
<evidence type="ECO:0000256" key="6">
    <source>
        <dbReference type="ARBA" id="ARBA00014679"/>
    </source>
</evidence>
<reference evidence="19 20" key="1">
    <citation type="submission" date="2019-02" db="EMBL/GenBank/DDBJ databases">
        <title>Deep-cultivation of Planctomycetes and their phenomic and genomic characterization uncovers novel biology.</title>
        <authorList>
            <person name="Wiegand S."/>
            <person name="Jogler M."/>
            <person name="Boedeker C."/>
            <person name="Pinto D."/>
            <person name="Vollmers J."/>
            <person name="Rivas-Marin E."/>
            <person name="Kohn T."/>
            <person name="Peeters S.H."/>
            <person name="Heuer A."/>
            <person name="Rast P."/>
            <person name="Oberbeckmann S."/>
            <person name="Bunk B."/>
            <person name="Jeske O."/>
            <person name="Meyerdierks A."/>
            <person name="Storesund J.E."/>
            <person name="Kallscheuer N."/>
            <person name="Luecker S."/>
            <person name="Lage O.M."/>
            <person name="Pohl T."/>
            <person name="Merkel B.J."/>
            <person name="Hornburger P."/>
            <person name="Mueller R.-W."/>
            <person name="Bruemmer F."/>
            <person name="Labrenz M."/>
            <person name="Spormann A.M."/>
            <person name="Op den Camp H."/>
            <person name="Overmann J."/>
            <person name="Amann R."/>
            <person name="Jetten M.S.M."/>
            <person name="Mascher T."/>
            <person name="Medema M.H."/>
            <person name="Devos D.P."/>
            <person name="Kaster A.-K."/>
            <person name="Ovreas L."/>
            <person name="Rohde M."/>
            <person name="Galperin M.Y."/>
            <person name="Jogler C."/>
        </authorList>
    </citation>
    <scope>NUCLEOTIDE SEQUENCE [LARGE SCALE GENOMIC DNA]</scope>
    <source>
        <strain evidence="19 20">Pla133</strain>
    </source>
</reference>
<evidence type="ECO:0000256" key="13">
    <source>
        <dbReference type="ARBA" id="ARBA00033392"/>
    </source>
</evidence>
<dbReference type="PANTHER" id="PTHR46417:SF1">
    <property type="entry name" value="TRNA (GUANINE-N(1)-)-METHYLTRANSFERASE"/>
    <property type="match status" value="1"/>
</dbReference>
<protein>
    <recommendedName>
        <fullName evidence="6 15">tRNA (guanine-N(1)-)-methyltransferase</fullName>
        <ecNumber evidence="5 15">2.1.1.228</ecNumber>
    </recommendedName>
    <alternativeName>
        <fullName evidence="12 15">M1G-methyltransferase</fullName>
    </alternativeName>
    <alternativeName>
        <fullName evidence="13 15">tRNA [GM37] methyltransferase</fullName>
    </alternativeName>
</protein>
<dbReference type="Gene3D" id="3.40.1280.10">
    <property type="match status" value="1"/>
</dbReference>
<keyword evidence="20" id="KW-1185">Reference proteome</keyword>
<dbReference type="InterPro" id="IPR002649">
    <property type="entry name" value="tRNA_m1G_MeTrfase_TrmD"/>
</dbReference>
<dbReference type="Proteomes" id="UP000316921">
    <property type="component" value="Chromosome"/>
</dbReference>
<sequence length="223" mass="25358">MHVVLLSLFPEALAPYLRSSILGIASEKGIARYDLVDFRDFSRDRHRTVDDRPFGGGPGMVLKPEPILDCVEWLERRHGSFHRIMLTPCGQPFTQERAGDLTEHERLLLLCGRYEGFDERIREELEWDEISIGDYVLAGGELPALVVTEAVVRLLPGVLGDERSAQEESFQTAGLLDHPHYTRPRVFRGREVPAPLLSGDHAAIARWRETQARARTRVRRPDL</sequence>
<evidence type="ECO:0000256" key="16">
    <source>
        <dbReference type="PIRSR" id="PIRSR000386-1"/>
    </source>
</evidence>
<evidence type="ECO:0000256" key="1">
    <source>
        <dbReference type="ARBA" id="ARBA00002634"/>
    </source>
</evidence>
<evidence type="ECO:0000256" key="15">
    <source>
        <dbReference type="HAMAP-Rule" id="MF_00605"/>
    </source>
</evidence>
<evidence type="ECO:0000259" key="18">
    <source>
        <dbReference type="Pfam" id="PF01746"/>
    </source>
</evidence>
<dbReference type="EC" id="2.1.1.228" evidence="5 15"/>
<dbReference type="RefSeq" id="WP_145068256.1">
    <property type="nucleotide sequence ID" value="NZ_CP036287.1"/>
</dbReference>
<dbReference type="HAMAP" id="MF_00605">
    <property type="entry name" value="TrmD"/>
    <property type="match status" value="1"/>
</dbReference>
<comment type="catalytic activity">
    <reaction evidence="14 15 17">
        <text>guanosine(37) in tRNA + S-adenosyl-L-methionine = N(1)-methylguanosine(37) in tRNA + S-adenosyl-L-homocysteine + H(+)</text>
        <dbReference type="Rhea" id="RHEA:36899"/>
        <dbReference type="Rhea" id="RHEA-COMP:10145"/>
        <dbReference type="Rhea" id="RHEA-COMP:10147"/>
        <dbReference type="ChEBI" id="CHEBI:15378"/>
        <dbReference type="ChEBI" id="CHEBI:57856"/>
        <dbReference type="ChEBI" id="CHEBI:59789"/>
        <dbReference type="ChEBI" id="CHEBI:73542"/>
        <dbReference type="ChEBI" id="CHEBI:74269"/>
        <dbReference type="EC" id="2.1.1.228"/>
    </reaction>
</comment>
<dbReference type="NCBIfam" id="NF000648">
    <property type="entry name" value="PRK00026.1"/>
    <property type="match status" value="1"/>
</dbReference>
<keyword evidence="10 15" id="KW-0949">S-adenosyl-L-methionine</keyword>
<comment type="subcellular location">
    <subcellularLocation>
        <location evidence="2 15 17">Cytoplasm</location>
    </subcellularLocation>
</comment>
<feature type="binding site" evidence="15 16">
    <location>
        <position position="112"/>
    </location>
    <ligand>
        <name>S-adenosyl-L-methionine</name>
        <dbReference type="ChEBI" id="CHEBI:59789"/>
    </ligand>
</feature>
<dbReference type="InterPro" id="IPR029026">
    <property type="entry name" value="tRNA_m1G_MTases_N"/>
</dbReference>
<dbReference type="GO" id="GO:0005829">
    <property type="term" value="C:cytosol"/>
    <property type="evidence" value="ECO:0007669"/>
    <property type="project" value="TreeGrafter"/>
</dbReference>
<evidence type="ECO:0000256" key="2">
    <source>
        <dbReference type="ARBA" id="ARBA00004496"/>
    </source>
</evidence>
<dbReference type="PANTHER" id="PTHR46417">
    <property type="entry name" value="TRNA (GUANINE-N(1)-)-METHYLTRANSFERASE"/>
    <property type="match status" value="1"/>
</dbReference>
<evidence type="ECO:0000256" key="11">
    <source>
        <dbReference type="ARBA" id="ARBA00022694"/>
    </source>
</evidence>
<evidence type="ECO:0000313" key="19">
    <source>
        <dbReference type="EMBL" id="QDU68873.1"/>
    </source>
</evidence>
<evidence type="ECO:0000256" key="4">
    <source>
        <dbReference type="ARBA" id="ARBA00011738"/>
    </source>
</evidence>
<proteinExistence type="inferred from homology"/>
<keyword evidence="11 15" id="KW-0819">tRNA processing</keyword>
<evidence type="ECO:0000256" key="12">
    <source>
        <dbReference type="ARBA" id="ARBA00029736"/>
    </source>
</evidence>
<evidence type="ECO:0000256" key="7">
    <source>
        <dbReference type="ARBA" id="ARBA00022490"/>
    </source>
</evidence>
<dbReference type="Pfam" id="PF01746">
    <property type="entry name" value="tRNA_m1G_MT"/>
    <property type="match status" value="1"/>
</dbReference>
<evidence type="ECO:0000313" key="20">
    <source>
        <dbReference type="Proteomes" id="UP000316921"/>
    </source>
</evidence>
<evidence type="ECO:0000256" key="8">
    <source>
        <dbReference type="ARBA" id="ARBA00022603"/>
    </source>
</evidence>
<name>A0A518BPL1_9BACT</name>
<keyword evidence="8 15" id="KW-0489">Methyltransferase</keyword>
<evidence type="ECO:0000256" key="14">
    <source>
        <dbReference type="ARBA" id="ARBA00047783"/>
    </source>
</evidence>